<dbReference type="InterPro" id="IPR007685">
    <property type="entry name" value="RelA_SpoT"/>
</dbReference>
<dbReference type="Gene3D" id="3.30.460.10">
    <property type="entry name" value="Beta Polymerase, domain 2"/>
    <property type="match status" value="1"/>
</dbReference>
<dbReference type="GO" id="GO:0015969">
    <property type="term" value="P:guanosine tetraphosphate metabolic process"/>
    <property type="evidence" value="ECO:0007669"/>
    <property type="project" value="InterPro"/>
</dbReference>
<dbReference type="EMBL" id="LBWQ01000012">
    <property type="protein sequence ID" value="KKR13658.1"/>
    <property type="molecule type" value="Genomic_DNA"/>
</dbReference>
<gene>
    <name evidence="2" type="ORF">UT40_C0012G0024</name>
</gene>
<dbReference type="Gene3D" id="1.10.3210.10">
    <property type="entry name" value="Hypothetical protein af1432"/>
    <property type="match status" value="1"/>
</dbReference>
<dbReference type="PANTHER" id="PTHR21262:SF31">
    <property type="entry name" value="GTP PYROPHOSPHOKINASE"/>
    <property type="match status" value="1"/>
</dbReference>
<dbReference type="GO" id="GO:0005886">
    <property type="term" value="C:plasma membrane"/>
    <property type="evidence" value="ECO:0007669"/>
    <property type="project" value="TreeGrafter"/>
</dbReference>
<evidence type="ECO:0000313" key="3">
    <source>
        <dbReference type="Proteomes" id="UP000034690"/>
    </source>
</evidence>
<dbReference type="SUPFAM" id="SSF81301">
    <property type="entry name" value="Nucleotidyltransferase"/>
    <property type="match status" value="1"/>
</dbReference>
<dbReference type="Proteomes" id="UP000034690">
    <property type="component" value="Unassembled WGS sequence"/>
</dbReference>
<dbReference type="AlphaFoldDB" id="A0A0G0NDV9"/>
<evidence type="ECO:0000313" key="2">
    <source>
        <dbReference type="EMBL" id="KKR13658.1"/>
    </source>
</evidence>
<feature type="domain" description="RelA/SpoT" evidence="1">
    <location>
        <begin position="249"/>
        <end position="372"/>
    </location>
</feature>
<dbReference type="Pfam" id="PF04607">
    <property type="entry name" value="RelA_SpoT"/>
    <property type="match status" value="1"/>
</dbReference>
<comment type="caution">
    <text evidence="2">The sequence shown here is derived from an EMBL/GenBank/DDBJ whole genome shotgun (WGS) entry which is preliminary data.</text>
</comment>
<dbReference type="PANTHER" id="PTHR21262">
    <property type="entry name" value="GUANOSINE-3',5'-BIS DIPHOSPHATE 3'-PYROPHOSPHOHYDROLASE"/>
    <property type="match status" value="1"/>
</dbReference>
<proteinExistence type="predicted"/>
<dbReference type="CDD" id="cd05399">
    <property type="entry name" value="NT_Rel-Spo_like"/>
    <property type="match status" value="1"/>
</dbReference>
<protein>
    <submittedName>
        <fullName evidence="2">RelA/SpoT family protein</fullName>
    </submittedName>
</protein>
<organism evidence="2 3">
    <name type="scientific">Candidatus Woesebacteria bacterium GW2011_GWA1_39_21b</name>
    <dbReference type="NCBI Taxonomy" id="1618551"/>
    <lineage>
        <taxon>Bacteria</taxon>
        <taxon>Candidatus Woeseibacteriota</taxon>
    </lineage>
</organism>
<accession>A0A0G0NDV9</accession>
<reference evidence="2 3" key="1">
    <citation type="journal article" date="2015" name="Nature">
        <title>rRNA introns, odd ribosomes, and small enigmatic genomes across a large radiation of phyla.</title>
        <authorList>
            <person name="Brown C.T."/>
            <person name="Hug L.A."/>
            <person name="Thomas B.C."/>
            <person name="Sharon I."/>
            <person name="Castelle C.J."/>
            <person name="Singh A."/>
            <person name="Wilkins M.J."/>
            <person name="Williams K.H."/>
            <person name="Banfield J.F."/>
        </authorList>
    </citation>
    <scope>NUCLEOTIDE SEQUENCE [LARGE SCALE GENOMIC DNA]</scope>
</reference>
<dbReference type="Pfam" id="PF13328">
    <property type="entry name" value="HD_4"/>
    <property type="match status" value="1"/>
</dbReference>
<dbReference type="PATRIC" id="fig|1618551.3.peg.625"/>
<dbReference type="SMART" id="SM00954">
    <property type="entry name" value="RelA_SpoT"/>
    <property type="match status" value="1"/>
</dbReference>
<evidence type="ECO:0000259" key="1">
    <source>
        <dbReference type="SMART" id="SM00954"/>
    </source>
</evidence>
<dbReference type="SUPFAM" id="SSF109604">
    <property type="entry name" value="HD-domain/PDEase-like"/>
    <property type="match status" value="1"/>
</dbReference>
<sequence>MREIENIPPHRRNSIESFAALSDIVERAYYRAKEAHAEQKRLTGESYFEGHLVPVANDLLADGVSDEKILAAALLHDTVEDTDLTLEDIKREFGDKVASYVNVVSALKSEQEAGKNEGAQEVKEKLDKLAVIKIAAVLVDEPEGVIIKIYERKRNTETLGIFPKKKRIAKANETLNVYAPMANALGLWIKKRELEDDSFKHKDLSAYRKSRGERDNDPRVQPEFRAKYSQLLKNILSENSIEGSVNPVVKSIFELYKKREQAILKAKARQVGFADINDIVSIRVLVKNTSDCYRVLEKVCALFSQENGGADGLFNPREIDNYLDLPQTNGYSALHLTINTNYGPIEIAITTNDKEEVNNLGVLAHINRKKYEKIKDYSLYVVFDDHGDTAFLPKGAKIIDVVYALFPDSAASIDAVNVNGKTLSLTDKAPNAATFSPVYSIKPRRAPDSSLIEIALPITKDRINADLLLQEKDKLKEKGNEVMEKLLTKRGLFHFDDMPGDISIRLLHEMRVADIDELILLIGLSEDVRKETSDALDKLGVDKEHFAATSIRLSGEDQEGIMAKVGELILEHGGSIFADLLEVNQKDLTFCWRLSFTGIAQREGKERELLEALQKSRLFTNIEMV</sequence>
<dbReference type="InterPro" id="IPR043519">
    <property type="entry name" value="NT_sf"/>
</dbReference>
<name>A0A0G0NDV9_9BACT</name>